<name>A0A1B7XUS0_COLHI</name>
<evidence type="ECO:0000313" key="2">
    <source>
        <dbReference type="Proteomes" id="UP000092177"/>
    </source>
</evidence>
<dbReference type="EMBL" id="LTAN01000009">
    <property type="protein sequence ID" value="OBR03496.1"/>
    <property type="molecule type" value="Genomic_DNA"/>
</dbReference>
<proteinExistence type="predicted"/>
<keyword evidence="2" id="KW-1185">Reference proteome</keyword>
<dbReference type="Proteomes" id="UP000092177">
    <property type="component" value="Chromosome 9"/>
</dbReference>
<organism evidence="1 2">
    <name type="scientific">Colletotrichum higginsianum (strain IMI 349063)</name>
    <name type="common">Crucifer anthracnose fungus</name>
    <dbReference type="NCBI Taxonomy" id="759273"/>
    <lineage>
        <taxon>Eukaryota</taxon>
        <taxon>Fungi</taxon>
        <taxon>Dikarya</taxon>
        <taxon>Ascomycota</taxon>
        <taxon>Pezizomycotina</taxon>
        <taxon>Sordariomycetes</taxon>
        <taxon>Hypocreomycetidae</taxon>
        <taxon>Glomerellales</taxon>
        <taxon>Glomerellaceae</taxon>
        <taxon>Colletotrichum</taxon>
        <taxon>Colletotrichum destructivum species complex</taxon>
    </lineage>
</organism>
<gene>
    <name evidence="1" type="ORF">CH63R_12623</name>
</gene>
<evidence type="ECO:0000313" key="1">
    <source>
        <dbReference type="EMBL" id="OBR03496.1"/>
    </source>
</evidence>
<reference evidence="2" key="1">
    <citation type="journal article" date="2017" name="BMC Genomics">
        <title>Gapless genome assembly of Colletotrichum higginsianum reveals chromosome structure and association of transposable elements with secondary metabolite gene clusters.</title>
        <authorList>
            <person name="Dallery J.-F."/>
            <person name="Lapalu N."/>
            <person name="Zampounis A."/>
            <person name="Pigne S."/>
            <person name="Luyten I."/>
            <person name="Amselem J."/>
            <person name="Wittenberg A.H.J."/>
            <person name="Zhou S."/>
            <person name="de Queiroz M.V."/>
            <person name="Robin G.P."/>
            <person name="Auger A."/>
            <person name="Hainaut M."/>
            <person name="Henrissat B."/>
            <person name="Kim K.-T."/>
            <person name="Lee Y.-H."/>
            <person name="Lespinet O."/>
            <person name="Schwartz D.C."/>
            <person name="Thon M.R."/>
            <person name="O'Connell R.J."/>
        </authorList>
    </citation>
    <scope>NUCLEOTIDE SEQUENCE [LARGE SCALE GENOMIC DNA]</scope>
    <source>
        <strain evidence="2">IMI 349063</strain>
    </source>
</reference>
<dbReference type="AlphaFoldDB" id="A0A1B7XUS0"/>
<dbReference type="VEuPathDB" id="FungiDB:CH63R_12623"/>
<accession>A0A1B7XUS0</accession>
<comment type="caution">
    <text evidence="1">The sequence shown here is derived from an EMBL/GenBank/DDBJ whole genome shotgun (WGS) entry which is preliminary data.</text>
</comment>
<dbReference type="RefSeq" id="XP_018152014.1">
    <property type="nucleotide sequence ID" value="XM_018307597.1"/>
</dbReference>
<sequence>MSTSPTSLYWLSSIVSFAAVAVAVAVAAVQMNSICAGGPLHCRSQARLLFRFAAAAAQSAAPTVHRIVVVVPLLSANPRPGSLVPKGWDSGGPGVPQRPDERVERVSLWIEADSDTLWVDDMKPAECEGLAAWEEVSSQHGMGNTRLGFQCF</sequence>
<dbReference type="GeneID" id="28871704"/>
<dbReference type="KEGG" id="chig:CH63R_12623"/>
<protein>
    <submittedName>
        <fullName evidence="1">Uncharacterized protein</fullName>
    </submittedName>
</protein>